<dbReference type="Gene3D" id="1.25.40.10">
    <property type="entry name" value="Tetratricopeptide repeat domain"/>
    <property type="match status" value="1"/>
</dbReference>
<dbReference type="SUPFAM" id="SSF48452">
    <property type="entry name" value="TPR-like"/>
    <property type="match status" value="1"/>
</dbReference>
<sequence length="259" mass="28192">MYRVTNPLPRMRFWLGATGLALVLGGCATNSAPPNYRAPDFSGQSQAQLSQTVGALSQRYKRDPGDRNIVIPYSAALRSAGQPEQAISALEQAMSRAKGDPALRVEYARALVAAGRFEQALNVIDATINPAAPDWTMLSIKGAALDQLGRHEDARALYKQAQVLAPAEPSLEANLGLSYSLTNELPLAERHLRRAAGMPGANPKVRQNLALVIGLQGRFDEARALYAMDLPPAEVDETMDYIRAMLTQQNRWDLIRKAG</sequence>
<dbReference type="AlphaFoldDB" id="A0A1K2I218"/>
<feature type="chain" id="PRO_5013086152" evidence="1">
    <location>
        <begin position="33"/>
        <end position="259"/>
    </location>
</feature>
<proteinExistence type="predicted"/>
<dbReference type="OrthoDB" id="422579at2"/>
<dbReference type="InterPro" id="IPR011990">
    <property type="entry name" value="TPR-like_helical_dom_sf"/>
</dbReference>
<dbReference type="RefSeq" id="WP_143145879.1">
    <property type="nucleotide sequence ID" value="NZ_FPKU01000003.1"/>
</dbReference>
<evidence type="ECO:0000313" key="3">
    <source>
        <dbReference type="Proteomes" id="UP000183447"/>
    </source>
</evidence>
<evidence type="ECO:0000313" key="2">
    <source>
        <dbReference type="EMBL" id="SFZ86430.1"/>
    </source>
</evidence>
<dbReference type="STRING" id="665118.SAMN02983003_3612"/>
<keyword evidence="3" id="KW-1185">Reference proteome</keyword>
<feature type="signal peptide" evidence="1">
    <location>
        <begin position="1"/>
        <end position="32"/>
    </location>
</feature>
<protein>
    <submittedName>
        <fullName evidence="2">Flp pilus assembly protein TadD, contains TPR repeats</fullName>
    </submittedName>
</protein>
<name>A0A1K2I218_9HYPH</name>
<dbReference type="PROSITE" id="PS51257">
    <property type="entry name" value="PROKAR_LIPOPROTEIN"/>
    <property type="match status" value="1"/>
</dbReference>
<evidence type="ECO:0000256" key="1">
    <source>
        <dbReference type="SAM" id="SignalP"/>
    </source>
</evidence>
<dbReference type="Pfam" id="PF07721">
    <property type="entry name" value="TPR_4"/>
    <property type="match status" value="2"/>
</dbReference>
<keyword evidence="1" id="KW-0732">Signal</keyword>
<accession>A0A1K2I218</accession>
<dbReference type="InterPro" id="IPR014596">
    <property type="entry name" value="UCP035836"/>
</dbReference>
<dbReference type="InterPro" id="IPR011717">
    <property type="entry name" value="TPR-4"/>
</dbReference>
<gene>
    <name evidence="2" type="ORF">SAMN02983003_3612</name>
</gene>
<reference evidence="2 3" key="1">
    <citation type="submission" date="2016-11" db="EMBL/GenBank/DDBJ databases">
        <authorList>
            <person name="Jaros S."/>
            <person name="Januszkiewicz K."/>
            <person name="Wedrychowicz H."/>
        </authorList>
    </citation>
    <scope>NUCLEOTIDE SEQUENCE [LARGE SCALE GENOMIC DNA]</scope>
    <source>
        <strain evidence="2 3">ATCC 23634</strain>
    </source>
</reference>
<dbReference type="Pfam" id="PF14559">
    <property type="entry name" value="TPR_19"/>
    <property type="match status" value="1"/>
</dbReference>
<dbReference type="PIRSF" id="PIRSF035836">
    <property type="entry name" value="UCP035836"/>
    <property type="match status" value="1"/>
</dbReference>
<dbReference type="GO" id="GO:0042802">
    <property type="term" value="F:identical protein binding"/>
    <property type="evidence" value="ECO:0007669"/>
    <property type="project" value="InterPro"/>
</dbReference>
<organism evidence="2 3">
    <name type="scientific">Devosia enhydra</name>
    <dbReference type="NCBI Taxonomy" id="665118"/>
    <lineage>
        <taxon>Bacteria</taxon>
        <taxon>Pseudomonadati</taxon>
        <taxon>Pseudomonadota</taxon>
        <taxon>Alphaproteobacteria</taxon>
        <taxon>Hyphomicrobiales</taxon>
        <taxon>Devosiaceae</taxon>
        <taxon>Devosia</taxon>
    </lineage>
</organism>
<dbReference type="EMBL" id="FPKU01000003">
    <property type="protein sequence ID" value="SFZ86430.1"/>
    <property type="molecule type" value="Genomic_DNA"/>
</dbReference>
<dbReference type="Proteomes" id="UP000183447">
    <property type="component" value="Unassembled WGS sequence"/>
</dbReference>